<gene>
    <name evidence="2" type="ORF">PCON_12283</name>
</gene>
<feature type="region of interest" description="Disordered" evidence="1">
    <location>
        <begin position="1"/>
        <end position="27"/>
    </location>
</feature>
<evidence type="ECO:0000313" key="3">
    <source>
        <dbReference type="Proteomes" id="UP000018144"/>
    </source>
</evidence>
<organism evidence="2 3">
    <name type="scientific">Pyronema omphalodes (strain CBS 100304)</name>
    <name type="common">Pyronema confluens</name>
    <dbReference type="NCBI Taxonomy" id="1076935"/>
    <lineage>
        <taxon>Eukaryota</taxon>
        <taxon>Fungi</taxon>
        <taxon>Dikarya</taxon>
        <taxon>Ascomycota</taxon>
        <taxon>Pezizomycotina</taxon>
        <taxon>Pezizomycetes</taxon>
        <taxon>Pezizales</taxon>
        <taxon>Pyronemataceae</taxon>
        <taxon>Pyronema</taxon>
    </lineage>
</organism>
<proteinExistence type="predicted"/>
<sequence length="64" mass="7122">MRVSMPGTLETRNLPSSRQQLESRASSSRCCIHKECSAGRLIESISCDANLCAPKYRRHSSSTH</sequence>
<name>U4L637_PYROM</name>
<evidence type="ECO:0000313" key="2">
    <source>
        <dbReference type="EMBL" id="CCX12689.1"/>
    </source>
</evidence>
<evidence type="ECO:0000256" key="1">
    <source>
        <dbReference type="SAM" id="MobiDB-lite"/>
    </source>
</evidence>
<protein>
    <submittedName>
        <fullName evidence="2">Uncharacterized protein</fullName>
    </submittedName>
</protein>
<reference evidence="2 3" key="1">
    <citation type="journal article" date="2013" name="PLoS Genet.">
        <title>The genome and development-dependent transcriptomes of Pyronema confluens: a window into fungal evolution.</title>
        <authorList>
            <person name="Traeger S."/>
            <person name="Altegoer F."/>
            <person name="Freitag M."/>
            <person name="Gabaldon T."/>
            <person name="Kempken F."/>
            <person name="Kumar A."/>
            <person name="Marcet-Houben M."/>
            <person name="Poggeler S."/>
            <person name="Stajich J.E."/>
            <person name="Nowrousian M."/>
        </authorList>
    </citation>
    <scope>NUCLEOTIDE SEQUENCE [LARGE SCALE GENOMIC DNA]</scope>
    <source>
        <strain evidence="3">CBS 100304</strain>
        <tissue evidence="2">Vegetative mycelium</tissue>
    </source>
</reference>
<dbReference type="AlphaFoldDB" id="U4L637"/>
<feature type="compositionally biased region" description="Polar residues" evidence="1">
    <location>
        <begin position="10"/>
        <end position="27"/>
    </location>
</feature>
<dbReference type="EMBL" id="HF935723">
    <property type="protein sequence ID" value="CCX12689.1"/>
    <property type="molecule type" value="Genomic_DNA"/>
</dbReference>
<dbReference type="Proteomes" id="UP000018144">
    <property type="component" value="Unassembled WGS sequence"/>
</dbReference>
<keyword evidence="3" id="KW-1185">Reference proteome</keyword>
<accession>U4L637</accession>